<dbReference type="RefSeq" id="WP_382259046.1">
    <property type="nucleotide sequence ID" value="NZ_JBHTBX010000010.1"/>
</dbReference>
<dbReference type="InterPro" id="IPR004550">
    <property type="entry name" value="AsnASE_II"/>
</dbReference>
<feature type="domain" description="L-asparaginase N-terminal" evidence="4">
    <location>
        <begin position="2"/>
        <end position="190"/>
    </location>
</feature>
<dbReference type="SFLD" id="SFLDS00057">
    <property type="entry name" value="Glutaminase/Asparaginase"/>
    <property type="match status" value="1"/>
</dbReference>
<dbReference type="InterPro" id="IPR027475">
    <property type="entry name" value="Asparaginase/glutaminase_AS2"/>
</dbReference>
<proteinExistence type="inferred from homology"/>
<gene>
    <name evidence="6" type="ORF">ACFQNJ_14405</name>
</gene>
<keyword evidence="7" id="KW-1185">Reference proteome</keyword>
<dbReference type="Proteomes" id="UP001596495">
    <property type="component" value="Unassembled WGS sequence"/>
</dbReference>
<sequence>MVILGTGGTIAGRAQRAGDNVGYTAGQVPVSELVSSIPSLANVSVELEQVAQVDSKDMDFALWKRLADRVVHHVGRDDVQGVVITHGTDTIEETAWFLHHVLNPVKPVALTCAMRPASALVPDGPQNLADAVSVVLDGRVSGVTVVCAGLVHAPEHVTKIHTYRTDAFDSGEAGPIGVVEEGQLRVFWSPNPGQADEGLWPAVRSADQLPRVELLVSHADADGHVVRAMLNDTLAPPLRGLVVAGTGNGTLHARLADALDEAQARGVIVWRGTRCVRGRVLPGGASSMPLASPSALKARLSLALDILKAA</sequence>
<evidence type="ECO:0000313" key="7">
    <source>
        <dbReference type="Proteomes" id="UP001596495"/>
    </source>
</evidence>
<evidence type="ECO:0000256" key="1">
    <source>
        <dbReference type="ARBA" id="ARBA00010518"/>
    </source>
</evidence>
<reference evidence="7" key="1">
    <citation type="journal article" date="2019" name="Int. J. Syst. Evol. Microbiol.">
        <title>The Global Catalogue of Microorganisms (GCM) 10K type strain sequencing project: providing services to taxonomists for standard genome sequencing and annotation.</title>
        <authorList>
            <consortium name="The Broad Institute Genomics Platform"/>
            <consortium name="The Broad Institute Genome Sequencing Center for Infectious Disease"/>
            <person name="Wu L."/>
            <person name="Ma J."/>
        </authorList>
    </citation>
    <scope>NUCLEOTIDE SEQUENCE [LARGE SCALE GENOMIC DNA]</scope>
    <source>
        <strain evidence="7">CCUG 54518</strain>
    </source>
</reference>
<evidence type="ECO:0000259" key="4">
    <source>
        <dbReference type="Pfam" id="PF00710"/>
    </source>
</evidence>
<dbReference type="PANTHER" id="PTHR11707">
    <property type="entry name" value="L-ASPARAGINASE"/>
    <property type="match status" value="1"/>
</dbReference>
<evidence type="ECO:0000259" key="5">
    <source>
        <dbReference type="Pfam" id="PF17763"/>
    </source>
</evidence>
<dbReference type="InterPro" id="IPR027473">
    <property type="entry name" value="L-asparaginase_C"/>
</dbReference>
<dbReference type="PRINTS" id="PR00139">
    <property type="entry name" value="ASNGLNASE"/>
</dbReference>
<evidence type="ECO:0000256" key="2">
    <source>
        <dbReference type="ARBA" id="ARBA00022801"/>
    </source>
</evidence>
<dbReference type="Pfam" id="PF00710">
    <property type="entry name" value="Asparaginase"/>
    <property type="match status" value="1"/>
</dbReference>
<evidence type="ECO:0000313" key="6">
    <source>
        <dbReference type="EMBL" id="MFC7435704.1"/>
    </source>
</evidence>
<dbReference type="InterPro" id="IPR006034">
    <property type="entry name" value="Asparaginase/glutaminase-like"/>
</dbReference>
<feature type="active site" evidence="3">
    <location>
        <position position="88"/>
    </location>
</feature>
<dbReference type="Gene3D" id="3.40.50.40">
    <property type="match status" value="1"/>
</dbReference>
<dbReference type="PROSITE" id="PS51732">
    <property type="entry name" value="ASN_GLN_ASE_3"/>
    <property type="match status" value="1"/>
</dbReference>
<dbReference type="EMBL" id="JBHTBX010000010">
    <property type="protein sequence ID" value="MFC7435704.1"/>
    <property type="molecule type" value="Genomic_DNA"/>
</dbReference>
<accession>A0ABW2RCL5</accession>
<dbReference type="InterPro" id="IPR027474">
    <property type="entry name" value="L-asparaginase_N"/>
</dbReference>
<name>A0ABW2RCL5_9BURK</name>
<comment type="caution">
    <text evidence="6">The sequence shown here is derived from an EMBL/GenBank/DDBJ whole genome shotgun (WGS) entry which is preliminary data.</text>
</comment>
<dbReference type="SMART" id="SM00870">
    <property type="entry name" value="Asparaginase"/>
    <property type="match status" value="1"/>
</dbReference>
<dbReference type="CDD" id="cd08964">
    <property type="entry name" value="L-asparaginase_II"/>
    <property type="match status" value="1"/>
</dbReference>
<dbReference type="InterPro" id="IPR037152">
    <property type="entry name" value="L-asparaginase_N_sf"/>
</dbReference>
<dbReference type="Pfam" id="PF17763">
    <property type="entry name" value="Asparaginase_C"/>
    <property type="match status" value="1"/>
</dbReference>
<protein>
    <submittedName>
        <fullName evidence="6">Asparaginase</fullName>
    </submittedName>
</protein>
<organism evidence="6 7">
    <name type="scientific">Hydrogenophaga bisanensis</name>
    <dbReference type="NCBI Taxonomy" id="439611"/>
    <lineage>
        <taxon>Bacteria</taxon>
        <taxon>Pseudomonadati</taxon>
        <taxon>Pseudomonadota</taxon>
        <taxon>Betaproteobacteria</taxon>
        <taxon>Burkholderiales</taxon>
        <taxon>Comamonadaceae</taxon>
        <taxon>Hydrogenophaga</taxon>
    </lineage>
</organism>
<evidence type="ECO:0000256" key="3">
    <source>
        <dbReference type="PROSITE-ProRule" id="PRU10100"/>
    </source>
</evidence>
<dbReference type="PROSITE" id="PS00917">
    <property type="entry name" value="ASN_GLN_ASE_2"/>
    <property type="match status" value="1"/>
</dbReference>
<dbReference type="InterPro" id="IPR040919">
    <property type="entry name" value="Asparaginase_C"/>
</dbReference>
<dbReference type="InterPro" id="IPR036152">
    <property type="entry name" value="Asp/glu_Ase-like_sf"/>
</dbReference>
<dbReference type="PIRSF" id="PIRSF001220">
    <property type="entry name" value="L-ASNase_gatD"/>
    <property type="match status" value="1"/>
</dbReference>
<dbReference type="SUPFAM" id="SSF53774">
    <property type="entry name" value="Glutaminase/Asparaginase"/>
    <property type="match status" value="1"/>
</dbReference>
<dbReference type="PANTHER" id="PTHR11707:SF28">
    <property type="entry name" value="60 KDA LYSOPHOSPHOLIPASE"/>
    <property type="match status" value="1"/>
</dbReference>
<dbReference type="PIRSF" id="PIRSF500176">
    <property type="entry name" value="L_ASNase"/>
    <property type="match status" value="1"/>
</dbReference>
<feature type="domain" description="Asparaginase/glutaminase C-terminal" evidence="5">
    <location>
        <begin position="211"/>
        <end position="287"/>
    </location>
</feature>
<keyword evidence="2" id="KW-0378">Hydrolase</keyword>
<dbReference type="Gene3D" id="3.40.50.1170">
    <property type="entry name" value="L-asparaginase, N-terminal domain"/>
    <property type="match status" value="1"/>
</dbReference>
<comment type="similarity">
    <text evidence="1">Belongs to the asparaginase 1 family.</text>
</comment>